<evidence type="ECO:0000313" key="4">
    <source>
        <dbReference type="EMBL" id="TMS35657.1"/>
    </source>
</evidence>
<feature type="domain" description="EF-hand" evidence="3">
    <location>
        <begin position="92"/>
        <end position="127"/>
    </location>
</feature>
<reference evidence="4 5" key="2">
    <citation type="journal article" date="2019" name="G3 (Bethesda)">
        <title>Hybrid Assembly of the Genome of the Entomopathogenic Nematode Steinernema carpocapsae Identifies the X-Chromosome.</title>
        <authorList>
            <person name="Serra L."/>
            <person name="Macchietto M."/>
            <person name="Macias-Munoz A."/>
            <person name="McGill C.J."/>
            <person name="Rodriguez I.M."/>
            <person name="Rodriguez B."/>
            <person name="Murad R."/>
            <person name="Mortazavi A."/>
        </authorList>
    </citation>
    <scope>NUCLEOTIDE SEQUENCE [LARGE SCALE GENOMIC DNA]</scope>
    <source>
        <strain evidence="4 5">ALL</strain>
    </source>
</reference>
<dbReference type="InterPro" id="IPR002048">
    <property type="entry name" value="EF_hand_dom"/>
</dbReference>
<dbReference type="AlphaFoldDB" id="A0A4U8UU15"/>
<keyword evidence="1" id="KW-0677">Repeat</keyword>
<dbReference type="InterPro" id="IPR050230">
    <property type="entry name" value="CALM/Myosin/TropC-like"/>
</dbReference>
<dbReference type="OrthoDB" id="26525at2759"/>
<dbReference type="SUPFAM" id="SSF47473">
    <property type="entry name" value="EF-hand"/>
    <property type="match status" value="1"/>
</dbReference>
<evidence type="ECO:0000313" key="5">
    <source>
        <dbReference type="Proteomes" id="UP000298663"/>
    </source>
</evidence>
<proteinExistence type="predicted"/>
<dbReference type="InterPro" id="IPR018247">
    <property type="entry name" value="EF_Hand_1_Ca_BS"/>
</dbReference>
<dbReference type="Pfam" id="PF13499">
    <property type="entry name" value="EF-hand_7"/>
    <property type="match status" value="2"/>
</dbReference>
<dbReference type="EMBL" id="CM016762">
    <property type="protein sequence ID" value="TMS35657.1"/>
    <property type="molecule type" value="Genomic_DNA"/>
</dbReference>
<accession>A0A4U8UU15</accession>
<gene>
    <name evidence="4" type="ORF">L596_003015</name>
</gene>
<dbReference type="PROSITE" id="PS50222">
    <property type="entry name" value="EF_HAND_2"/>
    <property type="match status" value="4"/>
</dbReference>
<feature type="domain" description="EF-hand" evidence="3">
    <location>
        <begin position="129"/>
        <end position="164"/>
    </location>
</feature>
<dbReference type="GO" id="GO:0016460">
    <property type="term" value="C:myosin II complex"/>
    <property type="evidence" value="ECO:0007669"/>
    <property type="project" value="TreeGrafter"/>
</dbReference>
<name>A0A4U8UU15_STECR</name>
<dbReference type="SMART" id="SM00054">
    <property type="entry name" value="EFh"/>
    <property type="match status" value="4"/>
</dbReference>
<comment type="caution">
    <text evidence="4">The sequence shown here is derived from an EMBL/GenBank/DDBJ whole genome shotgun (WGS) entry which is preliminary data.</text>
</comment>
<dbReference type="PANTHER" id="PTHR23048">
    <property type="entry name" value="MYOSIN LIGHT CHAIN 1, 3"/>
    <property type="match status" value="1"/>
</dbReference>
<dbReference type="GO" id="GO:0005509">
    <property type="term" value="F:calcium ion binding"/>
    <property type="evidence" value="ECO:0007669"/>
    <property type="project" value="InterPro"/>
</dbReference>
<evidence type="ECO:0000259" key="3">
    <source>
        <dbReference type="PROSITE" id="PS50222"/>
    </source>
</evidence>
<dbReference type="InterPro" id="IPR011992">
    <property type="entry name" value="EF-hand-dom_pair"/>
</dbReference>
<dbReference type="PROSITE" id="PS00018">
    <property type="entry name" value="EF_HAND_1"/>
    <property type="match status" value="3"/>
</dbReference>
<keyword evidence="5" id="KW-1185">Reference proteome</keyword>
<evidence type="ECO:0000256" key="2">
    <source>
        <dbReference type="ARBA" id="ARBA00022837"/>
    </source>
</evidence>
<dbReference type="PANTHER" id="PTHR23048:SF0">
    <property type="entry name" value="CALMODULIN LIKE 3"/>
    <property type="match status" value="1"/>
</dbReference>
<feature type="domain" description="EF-hand" evidence="3">
    <location>
        <begin position="56"/>
        <end position="91"/>
    </location>
</feature>
<reference evidence="4 5" key="1">
    <citation type="journal article" date="2015" name="Genome Biol.">
        <title>Comparative genomics of Steinernema reveals deeply conserved gene regulatory networks.</title>
        <authorList>
            <person name="Dillman A.R."/>
            <person name="Macchietto M."/>
            <person name="Porter C.F."/>
            <person name="Rogers A."/>
            <person name="Williams B."/>
            <person name="Antoshechkin I."/>
            <person name="Lee M.M."/>
            <person name="Goodwin Z."/>
            <person name="Lu X."/>
            <person name="Lewis E.E."/>
            <person name="Goodrich-Blair H."/>
            <person name="Stock S.P."/>
            <person name="Adams B.J."/>
            <person name="Sternberg P.W."/>
            <person name="Mortazavi A."/>
        </authorList>
    </citation>
    <scope>NUCLEOTIDE SEQUENCE [LARGE SCALE GENOMIC DNA]</scope>
    <source>
        <strain evidence="4 5">ALL</strain>
    </source>
</reference>
<dbReference type="Proteomes" id="UP000298663">
    <property type="component" value="Chromosome X"/>
</dbReference>
<evidence type="ECO:0000256" key="1">
    <source>
        <dbReference type="ARBA" id="ARBA00022737"/>
    </source>
</evidence>
<sequence length="191" mass="21526">MSPGAAYAYQPFYLVKPFSASLPAVVLALLINIDVQSPYSPYSPATISKFTREPVRLLEEFKEAFELFDKDGDGRITADELGTVMESLGQNPSRQELQDMVNEIDEDGNGTIELEEFVRMMSRKVLESENERELREAFQVFDKDNDGYISARELSFVMCNLGEKLSEDEVIDMIKEADLDGDGRVNFAENA</sequence>
<keyword evidence="2" id="KW-0106">Calcium</keyword>
<dbReference type="Gene3D" id="1.10.238.10">
    <property type="entry name" value="EF-hand"/>
    <property type="match status" value="2"/>
</dbReference>
<dbReference type="CDD" id="cd00051">
    <property type="entry name" value="EFh"/>
    <property type="match status" value="2"/>
</dbReference>
<protein>
    <recommendedName>
        <fullName evidence="3">EF-hand domain-containing protein</fullName>
    </recommendedName>
</protein>
<dbReference type="FunFam" id="1.10.238.10:FF:000178">
    <property type="entry name" value="Calmodulin-2 A"/>
    <property type="match status" value="1"/>
</dbReference>
<feature type="domain" description="EF-hand" evidence="3">
    <location>
        <begin position="165"/>
        <end position="191"/>
    </location>
</feature>
<organism evidence="4 5">
    <name type="scientific">Steinernema carpocapsae</name>
    <name type="common">Entomopathogenic nematode</name>
    <dbReference type="NCBI Taxonomy" id="34508"/>
    <lineage>
        <taxon>Eukaryota</taxon>
        <taxon>Metazoa</taxon>
        <taxon>Ecdysozoa</taxon>
        <taxon>Nematoda</taxon>
        <taxon>Chromadorea</taxon>
        <taxon>Rhabditida</taxon>
        <taxon>Tylenchina</taxon>
        <taxon>Panagrolaimomorpha</taxon>
        <taxon>Strongyloidoidea</taxon>
        <taxon>Steinernematidae</taxon>
        <taxon>Steinernema</taxon>
    </lineage>
</organism>
<dbReference type="EMBL" id="AZBU02000001">
    <property type="protein sequence ID" value="TMS35657.1"/>
    <property type="molecule type" value="Genomic_DNA"/>
</dbReference>